<evidence type="ECO:0000256" key="1">
    <source>
        <dbReference type="SAM" id="MobiDB-lite"/>
    </source>
</evidence>
<keyword evidence="2" id="KW-0472">Membrane</keyword>
<keyword evidence="2" id="KW-0812">Transmembrane</keyword>
<dbReference type="PANTHER" id="PTHR31170">
    <property type="entry name" value="BNAC04G53230D PROTEIN"/>
    <property type="match status" value="1"/>
</dbReference>
<reference evidence="3" key="1">
    <citation type="submission" date="2020-01" db="EMBL/GenBank/DDBJ databases">
        <authorList>
            <person name="Mishra B."/>
        </authorList>
    </citation>
    <scope>NUCLEOTIDE SEQUENCE [LARGE SCALE GENOMIC DNA]</scope>
</reference>
<comment type="caution">
    <text evidence="3">The sequence shown here is derived from an EMBL/GenBank/DDBJ whole genome shotgun (WGS) entry which is preliminary data.</text>
</comment>
<evidence type="ECO:0000256" key="2">
    <source>
        <dbReference type="SAM" id="Phobius"/>
    </source>
</evidence>
<dbReference type="OrthoDB" id="1082606at2759"/>
<keyword evidence="2" id="KW-1133">Transmembrane helix</keyword>
<evidence type="ECO:0000313" key="3">
    <source>
        <dbReference type="EMBL" id="CAA7032770.1"/>
    </source>
</evidence>
<dbReference type="InterPro" id="IPR004158">
    <property type="entry name" value="DUF247_pln"/>
</dbReference>
<feature type="region of interest" description="Disordered" evidence="1">
    <location>
        <begin position="40"/>
        <end position="59"/>
    </location>
</feature>
<dbReference type="AlphaFoldDB" id="A0A6D2IYP5"/>
<name>A0A6D2IYP5_9BRAS</name>
<dbReference type="Pfam" id="PF03140">
    <property type="entry name" value="DUF247"/>
    <property type="match status" value="1"/>
</dbReference>
<accession>A0A6D2IYP5</accession>
<feature type="transmembrane region" description="Helical" evidence="2">
    <location>
        <begin position="334"/>
        <end position="359"/>
    </location>
</feature>
<keyword evidence="4" id="KW-1185">Reference proteome</keyword>
<dbReference type="PANTHER" id="PTHR31170:SF9">
    <property type="entry name" value="PROTEIN, PUTATIVE (DUF247)-RELATED"/>
    <property type="match status" value="1"/>
</dbReference>
<sequence length="366" mass="41644">MSRTDTERCIYKVSATMRDVKPEAYRPRMALIGLHNRSANPKVAKDGAGTSNDPGLREKSHDDLIMGSAKFTADVKQDLMLLENQLPYFIFDRLFGSYTESLDIKGTVEQFILKFFSLERTRKTNFRHFTDMFRCVYEESLEITPTLNDLSAKAIVKMENADNLSRAGVKFKTFSQMENSESDRPHHGNQQPLESISIRKETDDDYSLRVVFNRGCLVMSYFRAAEDSEIILRNVIAFEQSHAAVKPFTSNYINFLNFLITTEKDVEVLTEEGVLRSGMGSPRLVVEMVNNLNRGLKAPENSQYHNIAINLRAHYKSRRKRCWATLSKVYFSDLLTGTATFAAVFLLFLTLVGTVASVIQACKSFK</sequence>
<evidence type="ECO:0000313" key="4">
    <source>
        <dbReference type="Proteomes" id="UP000467841"/>
    </source>
</evidence>
<gene>
    <name evidence="3" type="ORF">MERR_LOCUS20005</name>
</gene>
<protein>
    <submittedName>
        <fullName evidence="3">Uncharacterized protein</fullName>
    </submittedName>
</protein>
<dbReference type="Proteomes" id="UP000467841">
    <property type="component" value="Unassembled WGS sequence"/>
</dbReference>
<proteinExistence type="predicted"/>
<organism evidence="3 4">
    <name type="scientific">Microthlaspi erraticum</name>
    <dbReference type="NCBI Taxonomy" id="1685480"/>
    <lineage>
        <taxon>Eukaryota</taxon>
        <taxon>Viridiplantae</taxon>
        <taxon>Streptophyta</taxon>
        <taxon>Embryophyta</taxon>
        <taxon>Tracheophyta</taxon>
        <taxon>Spermatophyta</taxon>
        <taxon>Magnoliopsida</taxon>
        <taxon>eudicotyledons</taxon>
        <taxon>Gunneridae</taxon>
        <taxon>Pentapetalae</taxon>
        <taxon>rosids</taxon>
        <taxon>malvids</taxon>
        <taxon>Brassicales</taxon>
        <taxon>Brassicaceae</taxon>
        <taxon>Coluteocarpeae</taxon>
        <taxon>Microthlaspi</taxon>
    </lineage>
</organism>
<dbReference type="EMBL" id="CACVBM020001127">
    <property type="protein sequence ID" value="CAA7032770.1"/>
    <property type="molecule type" value="Genomic_DNA"/>
</dbReference>